<evidence type="ECO:0000256" key="2">
    <source>
        <dbReference type="ARBA" id="ARBA00022692"/>
    </source>
</evidence>
<dbReference type="InterPro" id="IPR019177">
    <property type="entry name" value="Golgin_subfamily_A_member_5"/>
</dbReference>
<organism evidence="9 10">
    <name type="scientific">Hibiscus syriacus</name>
    <name type="common">Rose of Sharon</name>
    <dbReference type="NCBI Taxonomy" id="106335"/>
    <lineage>
        <taxon>Eukaryota</taxon>
        <taxon>Viridiplantae</taxon>
        <taxon>Streptophyta</taxon>
        <taxon>Embryophyta</taxon>
        <taxon>Tracheophyta</taxon>
        <taxon>Spermatophyta</taxon>
        <taxon>Magnoliopsida</taxon>
        <taxon>eudicotyledons</taxon>
        <taxon>Gunneridae</taxon>
        <taxon>Pentapetalae</taxon>
        <taxon>rosids</taxon>
        <taxon>malvids</taxon>
        <taxon>Malvales</taxon>
        <taxon>Malvaceae</taxon>
        <taxon>Malvoideae</taxon>
        <taxon>Hibiscus</taxon>
    </lineage>
</organism>
<dbReference type="PANTHER" id="PTHR13815:SF7">
    <property type="entry name" value="GOLGIN SUBFAMILY A MEMBER 5"/>
    <property type="match status" value="1"/>
</dbReference>
<dbReference type="EMBL" id="VEPZ02001277">
    <property type="protein sequence ID" value="KAE8682858.1"/>
    <property type="molecule type" value="Genomic_DNA"/>
</dbReference>
<keyword evidence="10" id="KW-1185">Reference proteome</keyword>
<comment type="caution">
    <text evidence="9">The sequence shown here is derived from an EMBL/GenBank/DDBJ whole genome shotgun (WGS) entry which is preliminary data.</text>
</comment>
<gene>
    <name evidence="9" type="ORF">F3Y22_tig00111234pilonHSYRG00086</name>
</gene>
<feature type="transmembrane region" description="Helical" evidence="8">
    <location>
        <begin position="71"/>
        <end position="91"/>
    </location>
</feature>
<evidence type="ECO:0000256" key="7">
    <source>
        <dbReference type="SAM" id="Coils"/>
    </source>
</evidence>
<keyword evidence="2 8" id="KW-0812">Transmembrane</keyword>
<evidence type="ECO:0000256" key="6">
    <source>
        <dbReference type="ARBA" id="ARBA00023136"/>
    </source>
</evidence>
<dbReference type="GO" id="GO:0000301">
    <property type="term" value="P:retrograde transport, vesicle recycling within Golgi"/>
    <property type="evidence" value="ECO:0007669"/>
    <property type="project" value="TreeGrafter"/>
</dbReference>
<dbReference type="GO" id="GO:0031985">
    <property type="term" value="C:Golgi cisterna"/>
    <property type="evidence" value="ECO:0007669"/>
    <property type="project" value="TreeGrafter"/>
</dbReference>
<sequence length="99" mass="11675">MRRKQKPQKLALLEVECATLNQELQETEARAHQGQKKSPEEVNQMVQAEMQKLRVEMASMKRDAEHYSRQVMFKFIPLFSLLQTHVFMHLVPYACSNQK</sequence>
<evidence type="ECO:0000256" key="8">
    <source>
        <dbReference type="SAM" id="Phobius"/>
    </source>
</evidence>
<keyword evidence="4" id="KW-0333">Golgi apparatus</keyword>
<dbReference type="AlphaFoldDB" id="A0A6A2YTQ7"/>
<keyword evidence="3 8" id="KW-1133">Transmembrane helix</keyword>
<name>A0A6A2YTQ7_HIBSY</name>
<protein>
    <submittedName>
        <fullName evidence="9">Uncharacterized protein</fullName>
    </submittedName>
</protein>
<evidence type="ECO:0000256" key="3">
    <source>
        <dbReference type="ARBA" id="ARBA00022989"/>
    </source>
</evidence>
<comment type="subcellular location">
    <subcellularLocation>
        <location evidence="1">Golgi apparatus membrane</location>
        <topology evidence="1">Single-pass membrane protein</topology>
    </subcellularLocation>
</comment>
<dbReference type="PANTHER" id="PTHR13815">
    <property type="entry name" value="GOLGIN-84"/>
    <property type="match status" value="1"/>
</dbReference>
<keyword evidence="5 7" id="KW-0175">Coiled coil</keyword>
<reference evidence="9" key="1">
    <citation type="submission" date="2019-09" db="EMBL/GenBank/DDBJ databases">
        <title>Draft genome information of white flower Hibiscus syriacus.</title>
        <authorList>
            <person name="Kim Y.-M."/>
        </authorList>
    </citation>
    <scope>NUCLEOTIDE SEQUENCE [LARGE SCALE GENOMIC DNA]</scope>
    <source>
        <strain evidence="9">YM2019G1</strain>
    </source>
</reference>
<accession>A0A6A2YTQ7</accession>
<dbReference type="GO" id="GO:0007030">
    <property type="term" value="P:Golgi organization"/>
    <property type="evidence" value="ECO:0007669"/>
    <property type="project" value="InterPro"/>
</dbReference>
<evidence type="ECO:0000313" key="9">
    <source>
        <dbReference type="EMBL" id="KAE8682858.1"/>
    </source>
</evidence>
<evidence type="ECO:0000256" key="5">
    <source>
        <dbReference type="ARBA" id="ARBA00023054"/>
    </source>
</evidence>
<dbReference type="GO" id="GO:0000139">
    <property type="term" value="C:Golgi membrane"/>
    <property type="evidence" value="ECO:0007669"/>
    <property type="project" value="UniProtKB-SubCell"/>
</dbReference>
<keyword evidence="6 8" id="KW-0472">Membrane</keyword>
<feature type="coiled-coil region" evidence="7">
    <location>
        <begin position="10"/>
        <end position="70"/>
    </location>
</feature>
<evidence type="ECO:0000256" key="1">
    <source>
        <dbReference type="ARBA" id="ARBA00004194"/>
    </source>
</evidence>
<evidence type="ECO:0000256" key="4">
    <source>
        <dbReference type="ARBA" id="ARBA00023034"/>
    </source>
</evidence>
<proteinExistence type="predicted"/>
<dbReference type="Proteomes" id="UP000436088">
    <property type="component" value="Unassembled WGS sequence"/>
</dbReference>
<evidence type="ECO:0000313" key="10">
    <source>
        <dbReference type="Proteomes" id="UP000436088"/>
    </source>
</evidence>